<dbReference type="EMBL" id="JAUKVY010000022">
    <property type="protein sequence ID" value="MDO1535761.1"/>
    <property type="molecule type" value="Genomic_DNA"/>
</dbReference>
<dbReference type="Pfam" id="PF13458">
    <property type="entry name" value="Peripla_BP_6"/>
    <property type="match status" value="1"/>
</dbReference>
<evidence type="ECO:0000256" key="3">
    <source>
        <dbReference type="SAM" id="SignalP"/>
    </source>
</evidence>
<organism evidence="5 6">
    <name type="scientific">Variovorax ginsengisoli</name>
    <dbReference type="NCBI Taxonomy" id="363844"/>
    <lineage>
        <taxon>Bacteria</taxon>
        <taxon>Pseudomonadati</taxon>
        <taxon>Pseudomonadota</taxon>
        <taxon>Betaproteobacteria</taxon>
        <taxon>Burkholderiales</taxon>
        <taxon>Comamonadaceae</taxon>
        <taxon>Variovorax</taxon>
    </lineage>
</organism>
<feature type="signal peptide" evidence="3">
    <location>
        <begin position="1"/>
        <end position="24"/>
    </location>
</feature>
<evidence type="ECO:0000259" key="4">
    <source>
        <dbReference type="Pfam" id="PF13458"/>
    </source>
</evidence>
<dbReference type="InterPro" id="IPR028082">
    <property type="entry name" value="Peripla_BP_I"/>
</dbReference>
<dbReference type="PANTHER" id="PTHR30483">
    <property type="entry name" value="LEUCINE-SPECIFIC-BINDING PROTEIN"/>
    <property type="match status" value="1"/>
</dbReference>
<evidence type="ECO:0000313" key="6">
    <source>
        <dbReference type="Proteomes" id="UP001169027"/>
    </source>
</evidence>
<evidence type="ECO:0000313" key="5">
    <source>
        <dbReference type="EMBL" id="MDO1535761.1"/>
    </source>
</evidence>
<keyword evidence="6" id="KW-1185">Reference proteome</keyword>
<name>A0ABT8SE73_9BURK</name>
<dbReference type="InterPro" id="IPR028081">
    <property type="entry name" value="Leu-bd"/>
</dbReference>
<reference evidence="5" key="1">
    <citation type="submission" date="2023-06" db="EMBL/GenBank/DDBJ databases">
        <authorList>
            <person name="Jiang Y."/>
            <person name="Liu Q."/>
        </authorList>
    </citation>
    <scope>NUCLEOTIDE SEQUENCE</scope>
    <source>
        <strain evidence="5">CGMCC 1.12090</strain>
    </source>
</reference>
<dbReference type="RefSeq" id="WP_301813585.1">
    <property type="nucleotide sequence ID" value="NZ_JAUJZH010000022.1"/>
</dbReference>
<dbReference type="SUPFAM" id="SSF53822">
    <property type="entry name" value="Periplasmic binding protein-like I"/>
    <property type="match status" value="1"/>
</dbReference>
<gene>
    <name evidence="5" type="ORF">Q2T77_26100</name>
</gene>
<evidence type="ECO:0000256" key="1">
    <source>
        <dbReference type="ARBA" id="ARBA00010062"/>
    </source>
</evidence>
<dbReference type="InterPro" id="IPR051010">
    <property type="entry name" value="BCAA_transport"/>
</dbReference>
<protein>
    <submittedName>
        <fullName evidence="5">Substrate-binding domain-containing protein</fullName>
    </submittedName>
</protein>
<dbReference type="Gene3D" id="3.40.50.2300">
    <property type="match status" value="2"/>
</dbReference>
<sequence>MISRRRFSQATAAGLLLPAGGALLAQTGDIKVALIVAKTGPFEAYAKQDELGFRMGLEYLTGGSMAIDGRKVQIIVKDDQLRPDLSKALLAEAYADDKVDIAVGAGGSSGTVAALPIAEEYKKILIVEPSAADSITGDKWNRYVFRVARTTSLDATASVSAFGGPVTVAFLAQDNVFGRDNVTAYKEAFARLNPQARMGHEEFVPQGTTDFTAPFQRIADSLKGTTGRKVLVIPWGGEHPIRKLAGMNPERFGIELSPGGSLLSVMQTWREFEGLEGGTYYHYKFPRNKANDWLVTEHMKRYKMPPDFFVCGGFSAASAVVTAIRKARSTDTEKLIAAMEGMDFETPKGTMTFRAEDHQAMMPMYHFKMKKRAQQGDEWDILELVREIPASEIKLPIRNKRG</sequence>
<keyword evidence="2 3" id="KW-0732">Signal</keyword>
<feature type="chain" id="PRO_5047021045" evidence="3">
    <location>
        <begin position="25"/>
        <end position="402"/>
    </location>
</feature>
<comment type="similarity">
    <text evidence="1">Belongs to the leucine-binding protein family.</text>
</comment>
<accession>A0ABT8SE73</accession>
<comment type="caution">
    <text evidence="5">The sequence shown here is derived from an EMBL/GenBank/DDBJ whole genome shotgun (WGS) entry which is preliminary data.</text>
</comment>
<proteinExistence type="inferred from homology"/>
<dbReference type="CDD" id="cd06328">
    <property type="entry name" value="PBP1_SBP-like"/>
    <property type="match status" value="1"/>
</dbReference>
<dbReference type="PANTHER" id="PTHR30483:SF6">
    <property type="entry name" value="PERIPLASMIC BINDING PROTEIN OF ABC TRANSPORTER FOR NATURAL AMINO ACIDS"/>
    <property type="match status" value="1"/>
</dbReference>
<feature type="domain" description="Leucine-binding protein" evidence="4">
    <location>
        <begin position="30"/>
        <end position="371"/>
    </location>
</feature>
<evidence type="ECO:0000256" key="2">
    <source>
        <dbReference type="ARBA" id="ARBA00022729"/>
    </source>
</evidence>
<dbReference type="Proteomes" id="UP001169027">
    <property type="component" value="Unassembled WGS sequence"/>
</dbReference>